<dbReference type="EMBL" id="MZMT01000005">
    <property type="protein sequence ID" value="PIO46218.1"/>
    <property type="molecule type" value="Genomic_DNA"/>
</dbReference>
<evidence type="ECO:0008006" key="5">
    <source>
        <dbReference type="Google" id="ProtNLM"/>
    </source>
</evidence>
<evidence type="ECO:0000313" key="3">
    <source>
        <dbReference type="EMBL" id="PIO46218.1"/>
    </source>
</evidence>
<dbReference type="Proteomes" id="UP000232163">
    <property type="component" value="Unassembled WGS sequence"/>
</dbReference>
<dbReference type="InterPro" id="IPR015995">
    <property type="entry name" value="MlrC_N"/>
</dbReference>
<dbReference type="InterPro" id="IPR010799">
    <property type="entry name" value="MlrC_C"/>
</dbReference>
<feature type="domain" description="Microcystin LR degradation protein MlrC C-terminal" evidence="1">
    <location>
        <begin position="338"/>
        <end position="501"/>
    </location>
</feature>
<gene>
    <name evidence="3" type="ORF">B5P45_03680</name>
</gene>
<reference evidence="3 4" key="1">
    <citation type="journal article" date="2017" name="Int J Environ Stud">
        <title>Does the Miocene-Pliocene relict legume Oxytropis triphylla form nitrogen-fixing nodules with a combination of bacterial strains?</title>
        <authorList>
            <person name="Safronova V."/>
            <person name="Belimov A."/>
            <person name="Sazanova A."/>
            <person name="Kuznetsova I."/>
            <person name="Popova J."/>
            <person name="Andronov E."/>
            <person name="Verkhozina A."/>
            <person name="Tikhonovich I."/>
        </authorList>
    </citation>
    <scope>NUCLEOTIDE SEQUENCE [LARGE SCALE GENOMIC DNA]</scope>
    <source>
        <strain evidence="3 4">Tri-38</strain>
    </source>
</reference>
<feature type="domain" description="Microcystin LR degradation protein MlrC N-terminal" evidence="2">
    <location>
        <begin position="45"/>
        <end position="326"/>
    </location>
</feature>
<dbReference type="OrthoDB" id="9782658at2"/>
<accession>A0A2N9W3A0</accession>
<evidence type="ECO:0000313" key="4">
    <source>
        <dbReference type="Proteomes" id="UP000232163"/>
    </source>
</evidence>
<dbReference type="AlphaFoldDB" id="A0A2N9W3A0"/>
<proteinExistence type="predicted"/>
<dbReference type="Pfam" id="PF07171">
    <property type="entry name" value="MlrC_C"/>
    <property type="match status" value="1"/>
</dbReference>
<evidence type="ECO:0000259" key="2">
    <source>
        <dbReference type="Pfam" id="PF07364"/>
    </source>
</evidence>
<keyword evidence="4" id="KW-1185">Reference proteome</keyword>
<organism evidence="3 4">
    <name type="scientific">Phyllobacterium zundukense</name>
    <dbReference type="NCBI Taxonomy" id="1867719"/>
    <lineage>
        <taxon>Bacteria</taxon>
        <taxon>Pseudomonadati</taxon>
        <taxon>Pseudomonadota</taxon>
        <taxon>Alphaproteobacteria</taxon>
        <taxon>Hyphomicrobiales</taxon>
        <taxon>Phyllobacteriaceae</taxon>
        <taxon>Phyllobacterium</taxon>
    </lineage>
</organism>
<evidence type="ECO:0000259" key="1">
    <source>
        <dbReference type="Pfam" id="PF07171"/>
    </source>
</evidence>
<dbReference type="Pfam" id="PF07364">
    <property type="entry name" value="DUF1485"/>
    <property type="match status" value="1"/>
</dbReference>
<protein>
    <recommendedName>
        <fullName evidence="5">Microcystinase C</fullName>
    </recommendedName>
</protein>
<comment type="caution">
    <text evidence="3">The sequence shown here is derived from an EMBL/GenBank/DDBJ whole genome shotgun (WGS) entry which is preliminary data.</text>
</comment>
<sequence length="541" mass="58207">MLSCRMPNGSIRMRPKCWSGGMPGYNETTGNSGEIRKMQDSSMSILVARLWHESNGFNPKVTMGGDFQILKDEALLKTAASSGSTLSGMIAQLQLRNARVIASISAIAAPGGPVDHAFYEKIKARLIADAVLHKPDAIALELHGAMATTQLDDAEGDLLTSLRASVGSRTPIGIGLDLHAHVTPAMLEAVDICIACKENPHSDVVECGHKVADCLLAVLEGNLRPVMTMAKVPMILPGAAETASGPLFEIHEEARRLSDVDDAIWDISLFNVFRYADDTDIGQAAVVLTNDNSLSGEVATPLAQAFWRERDRFKDDLVSIDEALSRVAARRDQRPLVLADMGDRVLAGAPGDSTAILQASLQRADGLRGAIPVTDPESVKVAFEAGIDQPVSLQIGGKITPHFQPLSVRGRVIHLSDGDFVLAGPFQGGEPSALGPTATILVDERLHVVITTKPAFSHDPAVFTSQGVDIGSQDFIVVKSGYHFKLNFAGLAIPLLVRSPGVGYYTKGSLVYRNARFWPEHDITDLTVMTQAFRRDRFPSH</sequence>
<name>A0A2N9W3A0_9HYPH</name>